<reference evidence="1" key="1">
    <citation type="journal article" date="2020" name="Stud. Mycol.">
        <title>101 Dothideomycetes genomes: a test case for predicting lifestyles and emergence of pathogens.</title>
        <authorList>
            <person name="Haridas S."/>
            <person name="Albert R."/>
            <person name="Binder M."/>
            <person name="Bloem J."/>
            <person name="Labutti K."/>
            <person name="Salamov A."/>
            <person name="Andreopoulos B."/>
            <person name="Baker S."/>
            <person name="Barry K."/>
            <person name="Bills G."/>
            <person name="Bluhm B."/>
            <person name="Cannon C."/>
            <person name="Castanera R."/>
            <person name="Culley D."/>
            <person name="Daum C."/>
            <person name="Ezra D."/>
            <person name="Gonzalez J."/>
            <person name="Henrissat B."/>
            <person name="Kuo A."/>
            <person name="Liang C."/>
            <person name="Lipzen A."/>
            <person name="Lutzoni F."/>
            <person name="Magnuson J."/>
            <person name="Mondo S."/>
            <person name="Nolan M."/>
            <person name="Ohm R."/>
            <person name="Pangilinan J."/>
            <person name="Park H.-J."/>
            <person name="Ramirez L."/>
            <person name="Alfaro M."/>
            <person name="Sun H."/>
            <person name="Tritt A."/>
            <person name="Yoshinaga Y."/>
            <person name="Zwiers L.-H."/>
            <person name="Turgeon B."/>
            <person name="Goodwin S."/>
            <person name="Spatafora J."/>
            <person name="Crous P."/>
            <person name="Grigoriev I."/>
        </authorList>
    </citation>
    <scope>NUCLEOTIDE SEQUENCE</scope>
    <source>
        <strain evidence="1">Tuck. ex Michener</strain>
    </source>
</reference>
<accession>A0A6A6GRP5</accession>
<organism evidence="1 2">
    <name type="scientific">Viridothelium virens</name>
    <name type="common">Speckled blister lichen</name>
    <name type="synonym">Trypethelium virens</name>
    <dbReference type="NCBI Taxonomy" id="1048519"/>
    <lineage>
        <taxon>Eukaryota</taxon>
        <taxon>Fungi</taxon>
        <taxon>Dikarya</taxon>
        <taxon>Ascomycota</taxon>
        <taxon>Pezizomycotina</taxon>
        <taxon>Dothideomycetes</taxon>
        <taxon>Dothideomycetes incertae sedis</taxon>
        <taxon>Trypetheliales</taxon>
        <taxon>Trypetheliaceae</taxon>
        <taxon>Viridothelium</taxon>
    </lineage>
</organism>
<dbReference type="EMBL" id="ML991947">
    <property type="protein sequence ID" value="KAF2228434.1"/>
    <property type="molecule type" value="Genomic_DNA"/>
</dbReference>
<sequence>MQVSQITGAPNLIVINVYNKAYLRGFAPNTYPLAIKDEYVKDTPRFSRLCKDNPKIVESICKKKKVEISIAVRKPV</sequence>
<evidence type="ECO:0000313" key="2">
    <source>
        <dbReference type="Proteomes" id="UP000800092"/>
    </source>
</evidence>
<keyword evidence="2" id="KW-1185">Reference proteome</keyword>
<dbReference type="AlphaFoldDB" id="A0A6A6GRP5"/>
<evidence type="ECO:0000313" key="1">
    <source>
        <dbReference type="EMBL" id="KAF2228434.1"/>
    </source>
</evidence>
<name>A0A6A6GRP5_VIRVR</name>
<feature type="non-terminal residue" evidence="1">
    <location>
        <position position="76"/>
    </location>
</feature>
<protein>
    <submittedName>
        <fullName evidence="1">Uncharacterized protein</fullName>
    </submittedName>
</protein>
<proteinExistence type="predicted"/>
<dbReference type="Proteomes" id="UP000800092">
    <property type="component" value="Unassembled WGS sequence"/>
</dbReference>
<gene>
    <name evidence="1" type="ORF">EV356DRAFT_542742</name>
</gene>